<evidence type="ECO:0000256" key="4">
    <source>
        <dbReference type="PROSITE-ProRule" id="PRU00259"/>
    </source>
</evidence>
<dbReference type="Proteomes" id="UP000095283">
    <property type="component" value="Unplaced"/>
</dbReference>
<evidence type="ECO:0000256" key="5">
    <source>
        <dbReference type="SAM" id="Phobius"/>
    </source>
</evidence>
<dbReference type="SMART" id="SM00185">
    <property type="entry name" value="ARM"/>
    <property type="match status" value="2"/>
</dbReference>
<keyword evidence="5" id="KW-0812">Transmembrane</keyword>
<feature type="transmembrane region" description="Helical" evidence="5">
    <location>
        <begin position="162"/>
        <end position="179"/>
    </location>
</feature>
<keyword evidence="6" id="KW-1185">Reference proteome</keyword>
<keyword evidence="5" id="KW-1133">Transmembrane helix</keyword>
<dbReference type="InterPro" id="IPR011989">
    <property type="entry name" value="ARM-like"/>
</dbReference>
<evidence type="ECO:0000256" key="3">
    <source>
        <dbReference type="ARBA" id="ARBA00022927"/>
    </source>
</evidence>
<evidence type="ECO:0000313" key="6">
    <source>
        <dbReference type="Proteomes" id="UP000095283"/>
    </source>
</evidence>
<accession>A0A1I7XDI1</accession>
<protein>
    <submittedName>
        <fullName evidence="7">Importin subunit alpha</fullName>
    </submittedName>
</protein>
<sequence>METDYTPEDSFLDNSEIRSEEPLGRNIFPDDYEKNIIVGMLANDYSSYAQAAAVYYFRRIFSSEHKMLSQQPEHYTELVTRLLSIVSSPTHIPDVRLNAAWAVTNMSCLSKEVNHMIVEQGGIEALLSGLITGSGEFRLQCIWALGNIAADCTPCKIKCRETSLLVVSLLLVVFYVFYYKRKYLQQLTQLLSKGVYKRSDDLTNIVCCVQNLVRGGIQTIPFKFVRSLVSSLTLIIRQHRSITALVRKCIWAIAALADDMHAGIQVDR</sequence>
<proteinExistence type="inferred from homology"/>
<dbReference type="PROSITE" id="PS50176">
    <property type="entry name" value="ARM_REPEAT"/>
    <property type="match status" value="1"/>
</dbReference>
<dbReference type="InterPro" id="IPR016024">
    <property type="entry name" value="ARM-type_fold"/>
</dbReference>
<dbReference type="WBParaSite" id="Hba_15406">
    <property type="protein sequence ID" value="Hba_15406"/>
    <property type="gene ID" value="Hba_15406"/>
</dbReference>
<dbReference type="AlphaFoldDB" id="A0A1I7XDI1"/>
<dbReference type="SUPFAM" id="SSF48371">
    <property type="entry name" value="ARM repeat"/>
    <property type="match status" value="1"/>
</dbReference>
<keyword evidence="5" id="KW-0472">Membrane</keyword>
<evidence type="ECO:0000256" key="2">
    <source>
        <dbReference type="ARBA" id="ARBA00022448"/>
    </source>
</evidence>
<keyword evidence="3" id="KW-0653">Protein transport</keyword>
<keyword evidence="2" id="KW-0813">Transport</keyword>
<organism evidence="6 7">
    <name type="scientific">Heterorhabditis bacteriophora</name>
    <name type="common">Entomopathogenic nematode worm</name>
    <dbReference type="NCBI Taxonomy" id="37862"/>
    <lineage>
        <taxon>Eukaryota</taxon>
        <taxon>Metazoa</taxon>
        <taxon>Ecdysozoa</taxon>
        <taxon>Nematoda</taxon>
        <taxon>Chromadorea</taxon>
        <taxon>Rhabditida</taxon>
        <taxon>Rhabditina</taxon>
        <taxon>Rhabditomorpha</taxon>
        <taxon>Strongyloidea</taxon>
        <taxon>Heterorhabditidae</taxon>
        <taxon>Heterorhabditis</taxon>
    </lineage>
</organism>
<evidence type="ECO:0000313" key="7">
    <source>
        <dbReference type="WBParaSite" id="Hba_15406"/>
    </source>
</evidence>
<reference evidence="7" key="1">
    <citation type="submission" date="2016-11" db="UniProtKB">
        <authorList>
            <consortium name="WormBaseParasite"/>
        </authorList>
    </citation>
    <scope>IDENTIFICATION</scope>
</reference>
<dbReference type="Gene3D" id="1.25.10.10">
    <property type="entry name" value="Leucine-rich Repeat Variant"/>
    <property type="match status" value="1"/>
</dbReference>
<name>A0A1I7XDI1_HETBA</name>
<comment type="similarity">
    <text evidence="1">Belongs to the importin alpha family.</text>
</comment>
<evidence type="ECO:0000256" key="1">
    <source>
        <dbReference type="ARBA" id="ARBA00010394"/>
    </source>
</evidence>
<dbReference type="PANTHER" id="PTHR23316">
    <property type="entry name" value="IMPORTIN ALPHA"/>
    <property type="match status" value="1"/>
</dbReference>
<feature type="repeat" description="ARM" evidence="4">
    <location>
        <begin position="77"/>
        <end position="122"/>
    </location>
</feature>
<dbReference type="InterPro" id="IPR000225">
    <property type="entry name" value="Armadillo"/>
</dbReference>
<dbReference type="GO" id="GO:0015031">
    <property type="term" value="P:protein transport"/>
    <property type="evidence" value="ECO:0007669"/>
    <property type="project" value="UniProtKB-KW"/>
</dbReference>